<evidence type="ECO:0000256" key="1">
    <source>
        <dbReference type="ARBA" id="ARBA00023203"/>
    </source>
</evidence>
<dbReference type="GO" id="GO:0051015">
    <property type="term" value="F:actin filament binding"/>
    <property type="evidence" value="ECO:0007669"/>
    <property type="project" value="InterPro"/>
</dbReference>
<feature type="compositionally biased region" description="Polar residues" evidence="2">
    <location>
        <begin position="297"/>
        <end position="308"/>
    </location>
</feature>
<feature type="domain" description="Gelsolin-like" evidence="3">
    <location>
        <begin position="1816"/>
        <end position="1860"/>
    </location>
</feature>
<dbReference type="SMART" id="SM00262">
    <property type="entry name" value="GEL"/>
    <property type="match status" value="1"/>
</dbReference>
<evidence type="ECO:0000313" key="4">
    <source>
        <dbReference type="Ensembl" id="ENSEBUP00000001551.1"/>
    </source>
</evidence>
<dbReference type="Pfam" id="PF00626">
    <property type="entry name" value="Gelsolin"/>
    <property type="match status" value="1"/>
</dbReference>
<organism evidence="4 5">
    <name type="scientific">Eptatretus burgeri</name>
    <name type="common">Inshore hagfish</name>
    <dbReference type="NCBI Taxonomy" id="7764"/>
    <lineage>
        <taxon>Eukaryota</taxon>
        <taxon>Metazoa</taxon>
        <taxon>Chordata</taxon>
        <taxon>Craniata</taxon>
        <taxon>Vertebrata</taxon>
        <taxon>Cyclostomata</taxon>
        <taxon>Myxini</taxon>
        <taxon>Myxiniformes</taxon>
        <taxon>Myxinidae</taxon>
        <taxon>Eptatretinae</taxon>
        <taxon>Eptatretus</taxon>
    </lineage>
</organism>
<feature type="compositionally biased region" description="Polar residues" evidence="2">
    <location>
        <begin position="1708"/>
        <end position="1721"/>
    </location>
</feature>
<reference evidence="4" key="2">
    <citation type="submission" date="2025-09" db="UniProtKB">
        <authorList>
            <consortium name="Ensembl"/>
        </authorList>
    </citation>
    <scope>IDENTIFICATION</scope>
</reference>
<dbReference type="GO" id="GO:0015629">
    <property type="term" value="C:actin cytoskeleton"/>
    <property type="evidence" value="ECO:0007669"/>
    <property type="project" value="TreeGrafter"/>
</dbReference>
<dbReference type="InterPro" id="IPR029006">
    <property type="entry name" value="ADF-H/Gelsolin-like_dom_sf"/>
</dbReference>
<feature type="region of interest" description="Disordered" evidence="2">
    <location>
        <begin position="1075"/>
        <end position="1099"/>
    </location>
</feature>
<reference evidence="4" key="1">
    <citation type="submission" date="2025-08" db="UniProtKB">
        <authorList>
            <consortium name="Ensembl"/>
        </authorList>
    </citation>
    <scope>IDENTIFICATION</scope>
</reference>
<feature type="region of interest" description="Disordered" evidence="2">
    <location>
        <begin position="187"/>
        <end position="383"/>
    </location>
</feature>
<dbReference type="GO" id="GO:0008154">
    <property type="term" value="P:actin polymerization or depolymerization"/>
    <property type="evidence" value="ECO:0007669"/>
    <property type="project" value="TreeGrafter"/>
</dbReference>
<feature type="compositionally biased region" description="Basic residues" evidence="2">
    <location>
        <begin position="99"/>
        <end position="111"/>
    </location>
</feature>
<feature type="region of interest" description="Disordered" evidence="2">
    <location>
        <begin position="807"/>
        <end position="827"/>
    </location>
</feature>
<feature type="region of interest" description="Disordered" evidence="2">
    <location>
        <begin position="1689"/>
        <end position="1723"/>
    </location>
</feature>
<sequence length="2148" mass="233117">MDRCRKRLCEVLSYRKGCEASVEQPVDAWVGQRGWYTRRDPVTRATRSASISSWGSATNKSAMEAAPAAGCSWPEEESSWRHIPPNVLRPLSDAPVFPSHRRTSARCRRHAERTSSLVDNEKSSQKPFRLGEAELAKSHHQEPQRSINKSALETNMAQLAWQETDRSSLDAMVASSPEWILPSQRGIPAGSVAHGSPVSQHEADGGPMGLISWPSRVKQQQTFCEEPHLSNPSLLPPWRHPTRNRSASSRESSQMSGPSTRPSQMQSQNFSNEMPSSPTAAQRLLADTQKCPPSGASIPQKSFNTSASRPAFADHRYSRHQTQLHTETKQDQDAVSGRLQDEDAGRLEVRPDYNVLGFSRGPGRSGGAFQPVTRSRPRDPGVGQEELTVPAILAGKFGPDTGRLLRSGRTVLPSQVRKHEKEQVENEQVGGPVPVLATSECSPLPANHSVSSSHIDDRLKGDGGADVKQMVCRKNEKENDPKTLSEEALSELMARATSSSAAIGQDGTRPRWNHLHEGIPPERSKRWKCEMKEVSKCKEEQGSKLLHRPRSQSLEREDVLFLPRGGQEMQSHGDGKSRNRMKVSQTTEKDKGGEWEMGKLKKEKGDKAIHRRGIEFVKGIMNVAGMVNGREKESRVEMERINKSELAGQVRCNAELGKMEGILQTNYAERREHGKERDGVGYARCGTERSKEWDIRRLRKREQMGEKEHGKQMGQIQATVDNGERERAVDEWKTGGQGSLRRRTRRYITPGVDRRTSERFKTQPITLAERYHNQVLEETSPQDIGYENVDEKARLSVAAKRTLFKEMEKNTGSAGPSSPKLRSRNAAVERRLRRRLQERAMTQLLPQDYSPPLRSGSPPAVSAEPISPDLGQPFTSPDSLKTTLAPKRSNLQPVPDGPPDSSALTLAEKMALFDRLAHGGLGAPVVVHARHATAQQRRTASRYQTQPITLEEVQQASGSERLSVSSAKSYQKSTVAAGVTLQSNPIESAHLHTNSSSQMDRSAIPLEFTPQSDWVKLPVTLQPLPAKGQYEFVMETEHSDQQKEAQVLPKSGITGRHVEGHTLSLSCQNRTVQGMKASSPKLHTLDTKEPRSSPEGVASPLSGYQLQVIANQKFVGAITPQGCEARRATHTGLAGATPLGIAAMMSAAPLGVAKCSTTYDVTATSLPKPITSAVIINAPPSTNAEMLLPLCTTTPLSFTLPTSASQNISSLANAEVEQIITSSVPISAALTNSASLGLASTSPTCLDLTSVSSATASLASTGAASFGIASATTFPVRSASTPTLTLASTTSAALNLASTASIPFSLTSTSCMPHSLVPIMSAPVILASTSSAPFGLSSTSSSHVAATASTMLGLTSSASDPLGLGSSTSSPLAFVSTTSSPLGLSSATSVSHQPALTTPSARNNSIPFCPNSACVPLGVNFTSSAFETSRNLCVQDVDPTDTHSHRPSSSTLGCVTHTSAFHPWQPSLPPWLQAPITTSVIPEDVKQNFLENVDSLKATSLSGPTMESSLCDKAQFALPVAPDQSTVPKSLATKSCTEVSSFPLSHATLIPTSADTTPLISPWLVGGLTSLPLQQSTLVSLASPAVGTWCLPWASPRTHSQPWAVVTPTPVSKEDNRVKDMSDKGCTVSEESVAREMVTTDLDAAAERLYSRLYTSEELSPVTTRPSDTFVIPSSPRLDCSPARHRLAVRPAHKAPPSRSSLRDLSAPTVNNHNTKVNNPGTKFHNCVPPAPAPKPTFLDHSAHQGLTNGRQFFGDIPKDDLGPPPIPGYNISSGPRLRGEGQLVSKRSGSTAAPYKKVMLIQVKGFEHVQGRLVEPRASSLNSGDCFVLVTSRHCYLWLGRKASRLERTTAWELASTIQTRRDLGCRAGSVTVIDEEAGTEGGKNKGFWSHLGGNAPYQAARGDVEDAQYERAIAETNCIYRMLGDKLIPEDAAWGRVPQQALLGDSDVLVFDFGSEVYVWHGQEIAPSSRRVTFQLAKKLWNGTFDYSTCDINPLDPGACNSRIPRKGRGRPDWAVFGRLSQHSETVLFKRKFVNWQEPAIHVGLPETLTMTGPAELQPYNANQMMLLGRGELSVHLVLWGVDVGRGHGMARARDGTTYELATLCVAAWHILDYDYSRLPRPSVGQFHEGDTYVVKWRCLLMPTGL</sequence>
<dbReference type="GO" id="GO:0005546">
    <property type="term" value="F:phosphatidylinositol-4,5-bisphosphate binding"/>
    <property type="evidence" value="ECO:0007669"/>
    <property type="project" value="TreeGrafter"/>
</dbReference>
<proteinExistence type="predicted"/>
<dbReference type="InterPro" id="IPR007122">
    <property type="entry name" value="Villin/Gelsolin"/>
</dbReference>
<evidence type="ECO:0000259" key="3">
    <source>
        <dbReference type="Pfam" id="PF00626"/>
    </source>
</evidence>
<dbReference type="InterPro" id="IPR007123">
    <property type="entry name" value="Gelsolin-like_dom"/>
</dbReference>
<feature type="region of interest" description="Disordered" evidence="2">
    <location>
        <begin position="703"/>
        <end position="740"/>
    </location>
</feature>
<feature type="region of interest" description="Disordered" evidence="2">
    <location>
        <begin position="499"/>
        <end position="519"/>
    </location>
</feature>
<feature type="compositionally biased region" description="Basic and acidic residues" evidence="2">
    <location>
        <begin position="454"/>
        <end position="464"/>
    </location>
</feature>
<dbReference type="GeneTree" id="ENSGT00940000154653"/>
<feature type="region of interest" description="Disordered" evidence="2">
    <location>
        <begin position="94"/>
        <end position="127"/>
    </location>
</feature>
<dbReference type="Ensembl" id="ENSEBUT00000001880.1">
    <property type="protein sequence ID" value="ENSEBUP00000001551.1"/>
    <property type="gene ID" value="ENSEBUG00000001324.1"/>
</dbReference>
<dbReference type="Gene3D" id="3.40.20.10">
    <property type="entry name" value="Severin"/>
    <property type="match status" value="2"/>
</dbReference>
<dbReference type="GO" id="GO:0005737">
    <property type="term" value="C:cytoplasm"/>
    <property type="evidence" value="ECO:0007669"/>
    <property type="project" value="TreeGrafter"/>
</dbReference>
<feature type="compositionally biased region" description="Low complexity" evidence="2">
    <location>
        <begin position="244"/>
        <end position="256"/>
    </location>
</feature>
<feature type="region of interest" description="Disordered" evidence="2">
    <location>
        <begin position="565"/>
        <end position="591"/>
    </location>
</feature>
<dbReference type="PANTHER" id="PTHR11977:SF45">
    <property type="entry name" value="SUPERVILLIN"/>
    <property type="match status" value="1"/>
</dbReference>
<keyword evidence="1" id="KW-0009">Actin-binding</keyword>
<name>A0A8C4N4K3_EPTBU</name>
<dbReference type="GO" id="GO:0051014">
    <property type="term" value="P:actin filament severing"/>
    <property type="evidence" value="ECO:0007669"/>
    <property type="project" value="TreeGrafter"/>
</dbReference>
<protein>
    <recommendedName>
        <fullName evidence="3">Gelsolin-like domain-containing protein</fullName>
    </recommendedName>
</protein>
<feature type="compositionally biased region" description="Basic and acidic residues" evidence="2">
    <location>
        <begin position="1083"/>
        <end position="1092"/>
    </location>
</feature>
<dbReference type="PANTHER" id="PTHR11977">
    <property type="entry name" value="VILLIN"/>
    <property type="match status" value="1"/>
</dbReference>
<feature type="compositionally biased region" description="Basic and acidic residues" evidence="2">
    <location>
        <begin position="339"/>
        <end position="351"/>
    </location>
</feature>
<feature type="compositionally biased region" description="Polar residues" evidence="2">
    <location>
        <begin position="257"/>
        <end position="280"/>
    </location>
</feature>
<feature type="region of interest" description="Disordered" evidence="2">
    <location>
        <begin position="445"/>
        <end position="464"/>
    </location>
</feature>
<feature type="compositionally biased region" description="Basic and acidic residues" evidence="2">
    <location>
        <begin position="722"/>
        <end position="733"/>
    </location>
</feature>
<keyword evidence="5" id="KW-1185">Reference proteome</keyword>
<dbReference type="Proteomes" id="UP000694388">
    <property type="component" value="Unplaced"/>
</dbReference>
<evidence type="ECO:0000313" key="5">
    <source>
        <dbReference type="Proteomes" id="UP000694388"/>
    </source>
</evidence>
<dbReference type="GO" id="GO:0051016">
    <property type="term" value="P:barbed-end actin filament capping"/>
    <property type="evidence" value="ECO:0007669"/>
    <property type="project" value="TreeGrafter"/>
</dbReference>
<accession>A0A8C4N4K3</accession>
<evidence type="ECO:0000256" key="2">
    <source>
        <dbReference type="SAM" id="MobiDB-lite"/>
    </source>
</evidence>
<feature type="compositionally biased region" description="Polar residues" evidence="2">
    <location>
        <begin position="873"/>
        <end position="882"/>
    </location>
</feature>
<dbReference type="SUPFAM" id="SSF55753">
    <property type="entry name" value="Actin depolymerizing proteins"/>
    <property type="match status" value="2"/>
</dbReference>
<feature type="region of interest" description="Disordered" evidence="2">
    <location>
        <begin position="841"/>
        <end position="903"/>
    </location>
</feature>